<dbReference type="Proteomes" id="UP001597344">
    <property type="component" value="Unassembled WGS sequence"/>
</dbReference>
<gene>
    <name evidence="1" type="ORF">ACFSJT_19265</name>
</gene>
<evidence type="ECO:0008006" key="3">
    <source>
        <dbReference type="Google" id="ProtNLM"/>
    </source>
</evidence>
<dbReference type="RefSeq" id="WP_378321973.1">
    <property type="nucleotide sequence ID" value="NZ_JBHUHY010000033.1"/>
</dbReference>
<reference evidence="2" key="1">
    <citation type="journal article" date="2019" name="Int. J. Syst. Evol. Microbiol.">
        <title>The Global Catalogue of Microorganisms (GCM) 10K type strain sequencing project: providing services to taxonomists for standard genome sequencing and annotation.</title>
        <authorList>
            <consortium name="The Broad Institute Genomics Platform"/>
            <consortium name="The Broad Institute Genome Sequencing Center for Infectious Disease"/>
            <person name="Wu L."/>
            <person name="Ma J."/>
        </authorList>
    </citation>
    <scope>NUCLEOTIDE SEQUENCE [LARGE SCALE GENOMIC DNA]</scope>
    <source>
        <strain evidence="2">DT92</strain>
    </source>
</reference>
<dbReference type="EMBL" id="JBHUHY010000033">
    <property type="protein sequence ID" value="MFD2188949.1"/>
    <property type="molecule type" value="Genomic_DNA"/>
</dbReference>
<keyword evidence="2" id="KW-1185">Reference proteome</keyword>
<evidence type="ECO:0000313" key="1">
    <source>
        <dbReference type="EMBL" id="MFD2188949.1"/>
    </source>
</evidence>
<evidence type="ECO:0000313" key="2">
    <source>
        <dbReference type="Proteomes" id="UP001597344"/>
    </source>
</evidence>
<accession>A0ABW5B124</accession>
<proteinExistence type="predicted"/>
<sequence>MIKTISTLFIMMITVFPSVQEKQVEDNSHFVELSVENISKKWLLDKHKIFFRSYPPAENEKGDYIYFDKQMIYTSVSEGIYDEGTWQLDKRSKRIFISSKNEKGELIFIIKELSKKKLVLVIDDDSDSDTKYLKIHFRAVGNK</sequence>
<comment type="caution">
    <text evidence="1">The sequence shown here is derived from an EMBL/GenBank/DDBJ whole genome shotgun (WGS) entry which is preliminary data.</text>
</comment>
<name>A0ABW5B124_9FLAO</name>
<protein>
    <recommendedName>
        <fullName evidence="3">Lipocalin-like domain-containing protein</fullName>
    </recommendedName>
</protein>
<organism evidence="1 2">
    <name type="scientific">Aquimarina celericrescens</name>
    <dbReference type="NCBI Taxonomy" id="1964542"/>
    <lineage>
        <taxon>Bacteria</taxon>
        <taxon>Pseudomonadati</taxon>
        <taxon>Bacteroidota</taxon>
        <taxon>Flavobacteriia</taxon>
        <taxon>Flavobacteriales</taxon>
        <taxon>Flavobacteriaceae</taxon>
        <taxon>Aquimarina</taxon>
    </lineage>
</organism>